<sequence>MLSGWEFFCLRRKEVKKYAMALDKLTTATGTEELLALALEAKRLTIRAREIRTLYQEVKDLYLREYGKFNPEQEKSVG</sequence>
<dbReference type="EMBL" id="MHJU01000014">
    <property type="protein sequence ID" value="OGY73281.1"/>
    <property type="molecule type" value="Genomic_DNA"/>
</dbReference>
<evidence type="ECO:0000313" key="2">
    <source>
        <dbReference type="Proteomes" id="UP000178315"/>
    </source>
</evidence>
<comment type="caution">
    <text evidence="1">The sequence shown here is derived from an EMBL/GenBank/DDBJ whole genome shotgun (WGS) entry which is preliminary data.</text>
</comment>
<accession>A0A1G2A8Z5</accession>
<dbReference type="Proteomes" id="UP000178315">
    <property type="component" value="Unassembled WGS sequence"/>
</dbReference>
<organism evidence="1 2">
    <name type="scientific">Candidatus Jacksonbacteria bacterium RIFCSPLOWO2_02_FULL_44_20</name>
    <dbReference type="NCBI Taxonomy" id="1798460"/>
    <lineage>
        <taxon>Bacteria</taxon>
        <taxon>Candidatus Jacksoniibacteriota</taxon>
    </lineage>
</organism>
<reference evidence="1 2" key="1">
    <citation type="journal article" date="2016" name="Nat. Commun.">
        <title>Thousands of microbial genomes shed light on interconnected biogeochemical processes in an aquifer system.</title>
        <authorList>
            <person name="Anantharaman K."/>
            <person name="Brown C.T."/>
            <person name="Hug L.A."/>
            <person name="Sharon I."/>
            <person name="Castelle C.J."/>
            <person name="Probst A.J."/>
            <person name="Thomas B.C."/>
            <person name="Singh A."/>
            <person name="Wilkins M.J."/>
            <person name="Karaoz U."/>
            <person name="Brodie E.L."/>
            <person name="Williams K.H."/>
            <person name="Hubbard S.S."/>
            <person name="Banfield J.F."/>
        </authorList>
    </citation>
    <scope>NUCLEOTIDE SEQUENCE [LARGE SCALE GENOMIC DNA]</scope>
</reference>
<protein>
    <submittedName>
        <fullName evidence="1">Uncharacterized protein</fullName>
    </submittedName>
</protein>
<gene>
    <name evidence="1" type="ORF">A3H61_00920</name>
</gene>
<evidence type="ECO:0000313" key="1">
    <source>
        <dbReference type="EMBL" id="OGY73281.1"/>
    </source>
</evidence>
<name>A0A1G2A8Z5_9BACT</name>
<dbReference type="AlphaFoldDB" id="A0A1G2A8Z5"/>
<proteinExistence type="predicted"/>